<feature type="domain" description="OmpA-like" evidence="7">
    <location>
        <begin position="385"/>
        <end position="501"/>
    </location>
</feature>
<dbReference type="NCBIfam" id="TIGR03519">
    <property type="entry name" value="T9SS_PorP_fam"/>
    <property type="match status" value="1"/>
</dbReference>
<dbReference type="EMBL" id="JAEQBW010000004">
    <property type="protein sequence ID" value="MBK6265457.1"/>
    <property type="molecule type" value="Genomic_DNA"/>
</dbReference>
<comment type="subcellular location">
    <subcellularLocation>
        <location evidence="1">Cell outer membrane</location>
    </subcellularLocation>
</comment>
<feature type="chain" id="PRO_5036982400" evidence="6">
    <location>
        <begin position="21"/>
        <end position="501"/>
    </location>
</feature>
<evidence type="ECO:0000256" key="1">
    <source>
        <dbReference type="ARBA" id="ARBA00004442"/>
    </source>
</evidence>
<dbReference type="InterPro" id="IPR006664">
    <property type="entry name" value="OMP_bac"/>
</dbReference>
<sequence>MKKFLCILFLFCGCTVGLDAQDLIHSLYSFTDNRINPALASTDDYQRANFLFRKQYATENVSFLSSYAEFKQPFFNSERRWSGLNISFLNDKTEGDEVYSFNQISSSFAINIPINEDSEIAIGLNMAYQSRAINSTGLTTGSQYVEYLGFDPSRPSGEGAYQENINYFTYAAGIFWQKIDRFGNQIYSAGYSLNKLNRPSTSFYSSNEEPLPMQSILTATIRLHQDYLWGIRQDVLLSKSGAATELVSGPALYYALDNMGRKKLNFMLRYSTANNMMAGAVYESENFAFGGSYDLNIMKNNVSNNSAFEVMLSLKRIRQPKNKKSKSRKRSKTKRDESIHHLKKAEIPQKDILDTKNEPEKNIEEENENEEVITVETEAGIITYYPHELENLNHSFFFDFDDVTLNEEDALYIKDMTAILRQNKNVKILITGYTDNIGSEEYNMKLSFKRAKIIGLLLVKNGISKKQIKLQARGEENPIDSNETAEGRAKNRRVEVNLIYN</sequence>
<keyword evidence="9" id="KW-1185">Reference proteome</keyword>
<organism evidence="8 9">
    <name type="scientific">Marivirga aurantiaca</name>
    <dbReference type="NCBI Taxonomy" id="2802615"/>
    <lineage>
        <taxon>Bacteria</taxon>
        <taxon>Pseudomonadati</taxon>
        <taxon>Bacteroidota</taxon>
        <taxon>Cytophagia</taxon>
        <taxon>Cytophagales</taxon>
        <taxon>Marivirgaceae</taxon>
        <taxon>Marivirga</taxon>
    </lineage>
</organism>
<evidence type="ECO:0000259" key="7">
    <source>
        <dbReference type="PROSITE" id="PS51123"/>
    </source>
</evidence>
<dbReference type="PANTHER" id="PTHR30329:SF21">
    <property type="entry name" value="LIPOPROTEIN YIAD-RELATED"/>
    <property type="match status" value="1"/>
</dbReference>
<name>A0A934WYX9_9BACT</name>
<dbReference type="InterPro" id="IPR050330">
    <property type="entry name" value="Bact_OuterMem_StrucFunc"/>
</dbReference>
<keyword evidence="6" id="KW-0732">Signal</keyword>
<reference evidence="8" key="1">
    <citation type="submission" date="2021-01" db="EMBL/GenBank/DDBJ databases">
        <title>Marivirga aurantiaca sp. nov., isolated from intertidal surface sediments.</title>
        <authorList>
            <person name="Zhang M."/>
        </authorList>
    </citation>
    <scope>NUCLEOTIDE SEQUENCE</scope>
    <source>
        <strain evidence="8">S37H4</strain>
    </source>
</reference>
<evidence type="ECO:0000256" key="4">
    <source>
        <dbReference type="PROSITE-ProRule" id="PRU00473"/>
    </source>
</evidence>
<dbReference type="Pfam" id="PF11751">
    <property type="entry name" value="PorP_SprF"/>
    <property type="match status" value="1"/>
</dbReference>
<dbReference type="InterPro" id="IPR019861">
    <property type="entry name" value="PorP/SprF_Bacteroidetes"/>
</dbReference>
<dbReference type="RefSeq" id="WP_201431142.1">
    <property type="nucleotide sequence ID" value="NZ_JAEQBW010000004.1"/>
</dbReference>
<dbReference type="InterPro" id="IPR006665">
    <property type="entry name" value="OmpA-like"/>
</dbReference>
<protein>
    <submittedName>
        <fullName evidence="8">PorP/SprF family type IX secretion system membrane protein</fullName>
    </submittedName>
</protein>
<dbReference type="Proteomes" id="UP000611723">
    <property type="component" value="Unassembled WGS sequence"/>
</dbReference>
<evidence type="ECO:0000256" key="2">
    <source>
        <dbReference type="ARBA" id="ARBA00023136"/>
    </source>
</evidence>
<evidence type="ECO:0000256" key="5">
    <source>
        <dbReference type="SAM" id="MobiDB-lite"/>
    </source>
</evidence>
<evidence type="ECO:0000313" key="8">
    <source>
        <dbReference type="EMBL" id="MBK6265457.1"/>
    </source>
</evidence>
<dbReference type="CDD" id="cd07185">
    <property type="entry name" value="OmpA_C-like"/>
    <property type="match status" value="1"/>
</dbReference>
<dbReference type="GO" id="GO:0009279">
    <property type="term" value="C:cell outer membrane"/>
    <property type="evidence" value="ECO:0007669"/>
    <property type="project" value="UniProtKB-SubCell"/>
</dbReference>
<dbReference type="SUPFAM" id="SSF103088">
    <property type="entry name" value="OmpA-like"/>
    <property type="match status" value="1"/>
</dbReference>
<proteinExistence type="predicted"/>
<accession>A0A934WYX9</accession>
<feature type="signal peptide" evidence="6">
    <location>
        <begin position="1"/>
        <end position="20"/>
    </location>
</feature>
<evidence type="ECO:0000313" key="9">
    <source>
        <dbReference type="Proteomes" id="UP000611723"/>
    </source>
</evidence>
<dbReference type="AlphaFoldDB" id="A0A934WYX9"/>
<dbReference type="Gene3D" id="3.30.1330.60">
    <property type="entry name" value="OmpA-like domain"/>
    <property type="match status" value="1"/>
</dbReference>
<gene>
    <name evidence="8" type="ORF">JKA74_10450</name>
</gene>
<evidence type="ECO:0000256" key="6">
    <source>
        <dbReference type="SAM" id="SignalP"/>
    </source>
</evidence>
<feature type="compositionally biased region" description="Basic residues" evidence="5">
    <location>
        <begin position="318"/>
        <end position="333"/>
    </location>
</feature>
<comment type="caution">
    <text evidence="8">The sequence shown here is derived from an EMBL/GenBank/DDBJ whole genome shotgun (WGS) entry which is preliminary data.</text>
</comment>
<keyword evidence="2 4" id="KW-0472">Membrane</keyword>
<feature type="region of interest" description="Disordered" evidence="5">
    <location>
        <begin position="318"/>
        <end position="340"/>
    </location>
</feature>
<keyword evidence="3" id="KW-0998">Cell outer membrane</keyword>
<dbReference type="Pfam" id="PF00691">
    <property type="entry name" value="OmpA"/>
    <property type="match status" value="1"/>
</dbReference>
<evidence type="ECO:0000256" key="3">
    <source>
        <dbReference type="ARBA" id="ARBA00023237"/>
    </source>
</evidence>
<dbReference type="PRINTS" id="PR01021">
    <property type="entry name" value="OMPADOMAIN"/>
</dbReference>
<dbReference type="PANTHER" id="PTHR30329">
    <property type="entry name" value="STATOR ELEMENT OF FLAGELLAR MOTOR COMPLEX"/>
    <property type="match status" value="1"/>
</dbReference>
<dbReference type="PROSITE" id="PS51123">
    <property type="entry name" value="OMPA_2"/>
    <property type="match status" value="1"/>
</dbReference>
<dbReference type="InterPro" id="IPR036737">
    <property type="entry name" value="OmpA-like_sf"/>
</dbReference>